<dbReference type="CDD" id="cd02570">
    <property type="entry name" value="PseudoU_synth_EcTruA"/>
    <property type="match status" value="1"/>
</dbReference>
<dbReference type="InterPro" id="IPR020103">
    <property type="entry name" value="PsdUridine_synth_cat_dom_sf"/>
</dbReference>
<dbReference type="RefSeq" id="WP_059434904.1">
    <property type="nucleotide sequence ID" value="NZ_FAVB01000001.1"/>
</dbReference>
<sequence length="271" mass="31457">MKITLIYSYDGSKFSGSQSQPNLLSVEDKLNSALKRVGIFERIVSSSRTDKGVHSLAQVSSVECGEFWKDRLKWLKKELNKHSAPYIFIKQLYEVSSDFHPRFFAKARSYRYILHHGTFNPFLSDYVCFYDELHLDRLNKALEYFLGRHDFKPFYKVGSGEKSTIREIYLAKAYQIYKDKFGKIKRIKSSFPLHQSTISAQNLNTKPDLTIINFKANGFLRAQVRLMVANALQACKSDESLAKFISNFKEQKPITRMPSPPNGLYLKRVFY</sequence>
<dbReference type="GO" id="GO:0003723">
    <property type="term" value="F:RNA binding"/>
    <property type="evidence" value="ECO:0007669"/>
    <property type="project" value="InterPro"/>
</dbReference>
<evidence type="ECO:0000259" key="8">
    <source>
        <dbReference type="Pfam" id="PF01416"/>
    </source>
</evidence>
<feature type="binding site" evidence="4 6">
    <location>
        <position position="110"/>
    </location>
    <ligand>
        <name>substrate</name>
    </ligand>
</feature>
<dbReference type="GO" id="GO:0160147">
    <property type="term" value="F:tRNA pseudouridine(38-40) synthase activity"/>
    <property type="evidence" value="ECO:0007669"/>
    <property type="project" value="UniProtKB-EC"/>
</dbReference>
<name>A0A0S4RAP2_CAMHY</name>
<dbReference type="InterPro" id="IPR020095">
    <property type="entry name" value="PsdUridine_synth_TruA_C"/>
</dbReference>
<accession>A0A0S4RAP2</accession>
<evidence type="ECO:0000256" key="4">
    <source>
        <dbReference type="HAMAP-Rule" id="MF_00171"/>
    </source>
</evidence>
<keyword evidence="2 4" id="KW-0819">tRNA processing</keyword>
<organism evidence="9 10">
    <name type="scientific">Campylobacter hyointestinalis subsp. hyointestinalis</name>
    <dbReference type="NCBI Taxonomy" id="91352"/>
    <lineage>
        <taxon>Bacteria</taxon>
        <taxon>Pseudomonadati</taxon>
        <taxon>Campylobacterota</taxon>
        <taxon>Epsilonproteobacteria</taxon>
        <taxon>Campylobacterales</taxon>
        <taxon>Campylobacteraceae</taxon>
        <taxon>Campylobacter</taxon>
    </lineage>
</organism>
<comment type="catalytic activity">
    <reaction evidence="4 7">
        <text>uridine(38/39/40) in tRNA = pseudouridine(38/39/40) in tRNA</text>
        <dbReference type="Rhea" id="RHEA:22376"/>
        <dbReference type="Rhea" id="RHEA-COMP:10085"/>
        <dbReference type="Rhea" id="RHEA-COMP:10087"/>
        <dbReference type="ChEBI" id="CHEBI:65314"/>
        <dbReference type="ChEBI" id="CHEBI:65315"/>
        <dbReference type="EC" id="5.4.99.12"/>
    </reaction>
</comment>
<dbReference type="Proteomes" id="UP000052237">
    <property type="component" value="Unassembled WGS sequence"/>
</dbReference>
<dbReference type="EMBL" id="FAVB01000001">
    <property type="protein sequence ID" value="CUU70477.1"/>
    <property type="molecule type" value="Genomic_DNA"/>
</dbReference>
<dbReference type="Pfam" id="PF01416">
    <property type="entry name" value="PseudoU_synth_1"/>
    <property type="match status" value="1"/>
</dbReference>
<evidence type="ECO:0000256" key="7">
    <source>
        <dbReference type="RuleBase" id="RU003792"/>
    </source>
</evidence>
<reference evidence="9 10" key="1">
    <citation type="submission" date="2015-11" db="EMBL/GenBank/DDBJ databases">
        <authorList>
            <consortium name="Pathogen Informatics"/>
        </authorList>
    </citation>
    <scope>NUCLEOTIDE SEQUENCE [LARGE SCALE GENOMIC DNA]</scope>
    <source>
        <strain evidence="9 10">006A-0059</strain>
    </source>
</reference>
<evidence type="ECO:0000256" key="6">
    <source>
        <dbReference type="PIRSR" id="PIRSR001430-2"/>
    </source>
</evidence>
<comment type="subunit">
    <text evidence="4">Homodimer.</text>
</comment>
<dbReference type="AlphaFoldDB" id="A0A0S4RAP2"/>
<keyword evidence="3 4" id="KW-0413">Isomerase</keyword>
<comment type="caution">
    <text evidence="9">The sequence shown here is derived from an EMBL/GenBank/DDBJ whole genome shotgun (WGS) entry which is preliminary data.</text>
</comment>
<dbReference type="Gene3D" id="3.30.70.580">
    <property type="entry name" value="Pseudouridine synthase I, catalytic domain, N-terminal subdomain"/>
    <property type="match status" value="1"/>
</dbReference>
<dbReference type="InterPro" id="IPR020094">
    <property type="entry name" value="TruA/RsuA/RluB/E/F_N"/>
</dbReference>
<dbReference type="InterPro" id="IPR020097">
    <property type="entry name" value="PsdUridine_synth_TruA_a/b_dom"/>
</dbReference>
<feature type="active site" description="Nucleophile" evidence="4 5">
    <location>
        <position position="50"/>
    </location>
</feature>
<dbReference type="GO" id="GO:0031119">
    <property type="term" value="P:tRNA pseudouridine synthesis"/>
    <property type="evidence" value="ECO:0007669"/>
    <property type="project" value="UniProtKB-UniRule"/>
</dbReference>
<feature type="domain" description="Pseudouridine synthase I TruA alpha/beta" evidence="8">
    <location>
        <begin position="141"/>
        <end position="271"/>
    </location>
</feature>
<comment type="similarity">
    <text evidence="1 4 7">Belongs to the tRNA pseudouridine synthase TruA family.</text>
</comment>
<dbReference type="InterPro" id="IPR001406">
    <property type="entry name" value="PsdUridine_synth_TruA"/>
</dbReference>
<evidence type="ECO:0000256" key="1">
    <source>
        <dbReference type="ARBA" id="ARBA00009375"/>
    </source>
</evidence>
<evidence type="ECO:0000313" key="9">
    <source>
        <dbReference type="EMBL" id="CUU70477.1"/>
    </source>
</evidence>
<evidence type="ECO:0000256" key="5">
    <source>
        <dbReference type="PIRSR" id="PIRSR001430-1"/>
    </source>
</evidence>
<comment type="function">
    <text evidence="4">Formation of pseudouridine at positions 38, 39 and 40 in the anticodon stem and loop of transfer RNAs.</text>
</comment>
<dbReference type="HAMAP" id="MF_00171">
    <property type="entry name" value="TruA"/>
    <property type="match status" value="1"/>
</dbReference>
<protein>
    <recommendedName>
        <fullName evidence="4">tRNA pseudouridine synthase A</fullName>
        <ecNumber evidence="4">5.4.99.12</ecNumber>
    </recommendedName>
    <alternativeName>
        <fullName evidence="4">tRNA pseudouridine(38-40) synthase</fullName>
    </alternativeName>
    <alternativeName>
        <fullName evidence="4">tRNA pseudouridylate synthase I</fullName>
    </alternativeName>
    <alternativeName>
        <fullName evidence="4">tRNA-uridine isomerase I</fullName>
    </alternativeName>
</protein>
<dbReference type="PANTHER" id="PTHR11142">
    <property type="entry name" value="PSEUDOURIDYLATE SYNTHASE"/>
    <property type="match status" value="1"/>
</dbReference>
<dbReference type="SUPFAM" id="SSF55120">
    <property type="entry name" value="Pseudouridine synthase"/>
    <property type="match status" value="1"/>
</dbReference>
<comment type="caution">
    <text evidence="4">Lacks conserved residue(s) required for the propagation of feature annotation.</text>
</comment>
<gene>
    <name evidence="4 9" type="primary">truA</name>
    <name evidence="9" type="ORF">ERS686654_00251</name>
</gene>
<dbReference type="PIRSF" id="PIRSF001430">
    <property type="entry name" value="tRNA_psdUrid_synth"/>
    <property type="match status" value="1"/>
</dbReference>
<dbReference type="PANTHER" id="PTHR11142:SF0">
    <property type="entry name" value="TRNA PSEUDOURIDINE SYNTHASE-LIKE 1"/>
    <property type="match status" value="1"/>
</dbReference>
<evidence type="ECO:0000313" key="10">
    <source>
        <dbReference type="Proteomes" id="UP000052237"/>
    </source>
</evidence>
<proteinExistence type="inferred from homology"/>
<evidence type="ECO:0000256" key="2">
    <source>
        <dbReference type="ARBA" id="ARBA00022694"/>
    </source>
</evidence>
<evidence type="ECO:0000256" key="3">
    <source>
        <dbReference type="ARBA" id="ARBA00023235"/>
    </source>
</evidence>
<dbReference type="EC" id="5.4.99.12" evidence="4"/>
<dbReference type="Gene3D" id="3.30.70.660">
    <property type="entry name" value="Pseudouridine synthase I, catalytic domain, C-terminal subdomain"/>
    <property type="match status" value="1"/>
</dbReference>
<keyword evidence="10" id="KW-1185">Reference proteome</keyword>